<dbReference type="PANTHER" id="PTHR40572:SF1">
    <property type="entry name" value="PROTEIN BAX"/>
    <property type="match status" value="1"/>
</dbReference>
<feature type="transmembrane region" description="Helical" evidence="1">
    <location>
        <begin position="19"/>
        <end position="37"/>
    </location>
</feature>
<dbReference type="RefSeq" id="WP_284216340.1">
    <property type="nucleotide sequence ID" value="NZ_BSOT01000005.1"/>
</dbReference>
<keyword evidence="1" id="KW-1133">Transmembrane helix</keyword>
<dbReference type="InterPro" id="IPR002901">
    <property type="entry name" value="MGlyc_endo_b_GlcNAc-like_dom"/>
</dbReference>
<dbReference type="InterPro" id="IPR053195">
    <property type="entry name" value="Bax-like"/>
</dbReference>
<keyword evidence="4" id="KW-1185">Reference proteome</keyword>
<evidence type="ECO:0000256" key="1">
    <source>
        <dbReference type="SAM" id="Phobius"/>
    </source>
</evidence>
<dbReference type="AlphaFoldDB" id="A0AA37WHD7"/>
<keyword evidence="1" id="KW-0812">Transmembrane</keyword>
<dbReference type="Pfam" id="PF01832">
    <property type="entry name" value="Glucosaminidase"/>
    <property type="match status" value="1"/>
</dbReference>
<protein>
    <submittedName>
        <fullName evidence="3">Glycoside hydrolase family 73</fullName>
    </submittedName>
</protein>
<keyword evidence="3" id="KW-0378">Hydrolase</keyword>
<accession>A0AA37WHD7</accession>
<evidence type="ECO:0000259" key="2">
    <source>
        <dbReference type="Pfam" id="PF01832"/>
    </source>
</evidence>
<comment type="caution">
    <text evidence="3">The sequence shown here is derived from an EMBL/GenBank/DDBJ whole genome shotgun (WGS) entry which is preliminary data.</text>
</comment>
<evidence type="ECO:0000313" key="3">
    <source>
        <dbReference type="EMBL" id="GLR70038.1"/>
    </source>
</evidence>
<proteinExistence type="predicted"/>
<dbReference type="GO" id="GO:0004040">
    <property type="term" value="F:amidase activity"/>
    <property type="evidence" value="ECO:0007669"/>
    <property type="project" value="InterPro"/>
</dbReference>
<name>A0AA37WHD7_9ALTE</name>
<dbReference type="PANTHER" id="PTHR40572">
    <property type="entry name" value="PROTEIN BAX"/>
    <property type="match status" value="1"/>
</dbReference>
<dbReference type="Proteomes" id="UP001156601">
    <property type="component" value="Unassembled WGS sequence"/>
</dbReference>
<keyword evidence="1" id="KW-0472">Membrane</keyword>
<dbReference type="Gene3D" id="1.10.530.10">
    <property type="match status" value="1"/>
</dbReference>
<organism evidence="3 4">
    <name type="scientific">Agaribacter marinus</name>
    <dbReference type="NCBI Taxonomy" id="1431249"/>
    <lineage>
        <taxon>Bacteria</taxon>
        <taxon>Pseudomonadati</taxon>
        <taxon>Pseudomonadota</taxon>
        <taxon>Gammaproteobacteria</taxon>
        <taxon>Alteromonadales</taxon>
        <taxon>Alteromonadaceae</taxon>
        <taxon>Agaribacter</taxon>
    </lineage>
</organism>
<evidence type="ECO:0000313" key="4">
    <source>
        <dbReference type="Proteomes" id="UP001156601"/>
    </source>
</evidence>
<dbReference type="EMBL" id="BSOT01000005">
    <property type="protein sequence ID" value="GLR70038.1"/>
    <property type="molecule type" value="Genomic_DNA"/>
</dbReference>
<reference evidence="3" key="1">
    <citation type="journal article" date="2014" name="Int. J. Syst. Evol. Microbiol.">
        <title>Complete genome sequence of Corynebacterium casei LMG S-19264T (=DSM 44701T), isolated from a smear-ripened cheese.</title>
        <authorList>
            <consortium name="US DOE Joint Genome Institute (JGI-PGF)"/>
            <person name="Walter F."/>
            <person name="Albersmeier A."/>
            <person name="Kalinowski J."/>
            <person name="Ruckert C."/>
        </authorList>
    </citation>
    <scope>NUCLEOTIDE SEQUENCE</scope>
    <source>
        <strain evidence="3">NBRC 110023</strain>
    </source>
</reference>
<gene>
    <name evidence="3" type="ORF">GCM10007852_09460</name>
</gene>
<feature type="domain" description="Mannosyl-glycoprotein endo-beta-N-acetylglucosamidase-like" evidence="2">
    <location>
        <begin position="135"/>
        <end position="267"/>
    </location>
</feature>
<sequence length="273" mass="31643">MPSHQVNFMQQGKRHKLKVILVAISFVSVVILAIVLSQPKSINVSEIPATELDKKIVPDFSQYSNTQEKKRAFFEYLRPAIESQNEYILAVRQYVQGLRAKHLMGESLSKSQIEQLKWLRQEYRIEKKANRNQVFQGLLKKIDLIPVELVLVQSANESAWGTSRFAREGFNFFGLWCFVENCGFVPARRNPGAIHEVAKFDDLSTAMYTYMRNINRHPAYAELRNIRARLRENQQEISATKLAEGLTRYSERGDEYVDELKQMIRVNKDLIST</sequence>
<reference evidence="3" key="2">
    <citation type="submission" date="2023-01" db="EMBL/GenBank/DDBJ databases">
        <title>Draft genome sequence of Agaribacter marinus strain NBRC 110023.</title>
        <authorList>
            <person name="Sun Q."/>
            <person name="Mori K."/>
        </authorList>
    </citation>
    <scope>NUCLEOTIDE SEQUENCE</scope>
    <source>
        <strain evidence="3">NBRC 110023</strain>
    </source>
</reference>